<feature type="region of interest" description="Disordered" evidence="1">
    <location>
        <begin position="592"/>
        <end position="625"/>
    </location>
</feature>
<name>A0AAN6JHB5_9BASI</name>
<sequence>MTSRAPDDDAPAAPEAPTPTLTASPDPITASQQKSSKDSKDSQADSAATPKAGSPGSRHVAGDDVAPTPHAPSSHVGLQTPPLADGSAAPHPLEPIATTDGSAETGSVAAVATYPSPSGGLVPPPADEEAPSAASWQLRMPPASTSRVSKASTEEESGGGGGSSSSGGGSSAPTLKNLHRISTASSVAGGGGIAPARPSPIPASMETAERIASAASSRRGSAVVLTGPGAESDLTGASPGMRPLSASRRSSSARGSKRISNFSLSSRGAENDEVVNEGSAGGAGVGAGTQQAQSNRLSVGNFSQAGGSSSRRASRSPAGGFSGTGISSGSGGTGTGTGSSVQSKHLSTASSRSGGSPLSPTFEHPISAPDSKRASAASGSGSGAGASGNSTPGVHAAAGGSGQQQAATAQQVQQQQASSRRRVQRGTSYLSTATSARTSMLLGPEARQIKVRDFGFVREDPRHFGVGDEEDEDEEEVDEAEEELDDGRWQGAGAGAGEEPATVASPEEHDYNEGWQQQHQGGDYLPEGEEGGEQGEAGGGGLPHGWYAAMYAFDAESAHELTVVPGERLLVVGALPGGWAIVERDVGQDAEVEGAGAGAGAGGEEEPKAERGLVPEGYLSWLGEP</sequence>
<dbReference type="CDD" id="cd00174">
    <property type="entry name" value="SH3"/>
    <property type="match status" value="1"/>
</dbReference>
<dbReference type="AlphaFoldDB" id="A0AAN6JHB5"/>
<feature type="compositionally biased region" description="Acidic residues" evidence="1">
    <location>
        <begin position="467"/>
        <end position="485"/>
    </location>
</feature>
<feature type="compositionally biased region" description="Low complexity" evidence="1">
    <location>
        <begin position="212"/>
        <end position="222"/>
    </location>
</feature>
<evidence type="ECO:0000256" key="1">
    <source>
        <dbReference type="SAM" id="MobiDB-lite"/>
    </source>
</evidence>
<dbReference type="EMBL" id="JAPDMQ010000791">
    <property type="protein sequence ID" value="KAK0520478.1"/>
    <property type="molecule type" value="Genomic_DNA"/>
</dbReference>
<evidence type="ECO:0000313" key="2">
    <source>
        <dbReference type="EMBL" id="KAK0520478.1"/>
    </source>
</evidence>
<feature type="compositionally biased region" description="Basic and acidic residues" evidence="1">
    <location>
        <begin position="447"/>
        <end position="466"/>
    </location>
</feature>
<protein>
    <recommendedName>
        <fullName evidence="4">SH3 domain-containing protein</fullName>
    </recommendedName>
</protein>
<feature type="compositionally biased region" description="Low complexity" evidence="1">
    <location>
        <begin position="403"/>
        <end position="418"/>
    </location>
</feature>
<feature type="compositionally biased region" description="Low complexity" evidence="1">
    <location>
        <begin position="11"/>
        <end position="34"/>
    </location>
</feature>
<keyword evidence="3" id="KW-1185">Reference proteome</keyword>
<feature type="compositionally biased region" description="Polar residues" evidence="1">
    <location>
        <begin position="341"/>
        <end position="359"/>
    </location>
</feature>
<proteinExistence type="predicted"/>
<dbReference type="Proteomes" id="UP001176521">
    <property type="component" value="Unassembled WGS sequence"/>
</dbReference>
<evidence type="ECO:0000313" key="3">
    <source>
        <dbReference type="Proteomes" id="UP001176521"/>
    </source>
</evidence>
<feature type="compositionally biased region" description="Gly residues" evidence="1">
    <location>
        <begin position="320"/>
        <end position="337"/>
    </location>
</feature>
<feature type="compositionally biased region" description="Low complexity" evidence="1">
    <location>
        <begin position="303"/>
        <end position="319"/>
    </location>
</feature>
<feature type="compositionally biased region" description="Polar residues" evidence="1">
    <location>
        <begin position="427"/>
        <end position="438"/>
    </location>
</feature>
<gene>
    <name evidence="2" type="ORF">OC842_007082</name>
</gene>
<feature type="compositionally biased region" description="Gly residues" evidence="1">
    <location>
        <begin position="158"/>
        <end position="170"/>
    </location>
</feature>
<evidence type="ECO:0008006" key="4">
    <source>
        <dbReference type="Google" id="ProtNLM"/>
    </source>
</evidence>
<reference evidence="2" key="1">
    <citation type="journal article" date="2023" name="PhytoFront">
        <title>Draft Genome Resources of Seven Strains of Tilletia horrida, Causal Agent of Kernel Smut of Rice.</title>
        <authorList>
            <person name="Khanal S."/>
            <person name="Antony Babu S."/>
            <person name="Zhou X.G."/>
        </authorList>
    </citation>
    <scope>NUCLEOTIDE SEQUENCE</scope>
    <source>
        <strain evidence="2">TX3</strain>
    </source>
</reference>
<dbReference type="Gene3D" id="2.30.30.40">
    <property type="entry name" value="SH3 Domains"/>
    <property type="match status" value="1"/>
</dbReference>
<comment type="caution">
    <text evidence="2">The sequence shown here is derived from an EMBL/GenBank/DDBJ whole genome shotgun (WGS) entry which is preliminary data.</text>
</comment>
<dbReference type="InterPro" id="IPR036028">
    <property type="entry name" value="SH3-like_dom_sf"/>
</dbReference>
<dbReference type="SUPFAM" id="SSF50044">
    <property type="entry name" value="SH3-domain"/>
    <property type="match status" value="1"/>
</dbReference>
<accession>A0AAN6JHB5</accession>
<feature type="compositionally biased region" description="Low complexity" evidence="1">
    <location>
        <begin position="245"/>
        <end position="260"/>
    </location>
</feature>
<organism evidence="2 3">
    <name type="scientific">Tilletia horrida</name>
    <dbReference type="NCBI Taxonomy" id="155126"/>
    <lineage>
        <taxon>Eukaryota</taxon>
        <taxon>Fungi</taxon>
        <taxon>Dikarya</taxon>
        <taxon>Basidiomycota</taxon>
        <taxon>Ustilaginomycotina</taxon>
        <taxon>Exobasidiomycetes</taxon>
        <taxon>Tilletiales</taxon>
        <taxon>Tilletiaceae</taxon>
        <taxon>Tilletia</taxon>
    </lineage>
</organism>
<feature type="region of interest" description="Disordered" evidence="1">
    <location>
        <begin position="1"/>
        <end position="542"/>
    </location>
</feature>